<dbReference type="SUPFAM" id="SSF52540">
    <property type="entry name" value="P-loop containing nucleoside triphosphate hydrolases"/>
    <property type="match status" value="1"/>
</dbReference>
<evidence type="ECO:0008006" key="5">
    <source>
        <dbReference type="Google" id="ProtNLM"/>
    </source>
</evidence>
<proteinExistence type="predicted"/>
<keyword evidence="4" id="KW-1185">Reference proteome</keyword>
<reference evidence="3 4" key="1">
    <citation type="submission" date="2016-11" db="EMBL/GenBank/DDBJ databases">
        <authorList>
            <person name="Jaros S."/>
            <person name="Januszkiewicz K."/>
            <person name="Wedrychowicz H."/>
        </authorList>
    </citation>
    <scope>NUCLEOTIDE SEQUENCE [LARGE SCALE GENOMIC DNA]</scope>
    <source>
        <strain evidence="3 4">DSM 26991</strain>
    </source>
</reference>
<dbReference type="InterPro" id="IPR027417">
    <property type="entry name" value="P-loop_NTPase"/>
</dbReference>
<dbReference type="InterPro" id="IPR025420">
    <property type="entry name" value="DUF4143"/>
</dbReference>
<dbReference type="PANTHER" id="PTHR33295:SF7">
    <property type="entry name" value="ATPASE"/>
    <property type="match status" value="1"/>
</dbReference>
<protein>
    <recommendedName>
        <fullName evidence="5">ATPase</fullName>
    </recommendedName>
</protein>
<dbReference type="RefSeq" id="WP_073401269.1">
    <property type="nucleotide sequence ID" value="NZ_FQTV01000008.1"/>
</dbReference>
<dbReference type="OrthoDB" id="9801840at2"/>
<feature type="domain" description="AAA" evidence="1">
    <location>
        <begin position="17"/>
        <end position="152"/>
    </location>
</feature>
<dbReference type="STRING" id="1297750.SAMN05444405_10823"/>
<dbReference type="Pfam" id="PF13173">
    <property type="entry name" value="AAA_14"/>
    <property type="match status" value="1"/>
</dbReference>
<gene>
    <name evidence="3" type="ORF">SAMN05444405_10823</name>
</gene>
<feature type="domain" description="DUF4143" evidence="2">
    <location>
        <begin position="220"/>
        <end position="383"/>
    </location>
</feature>
<organism evidence="3 4">
    <name type="scientific">Bacteroides luti</name>
    <dbReference type="NCBI Taxonomy" id="1297750"/>
    <lineage>
        <taxon>Bacteria</taxon>
        <taxon>Pseudomonadati</taxon>
        <taxon>Bacteroidota</taxon>
        <taxon>Bacteroidia</taxon>
        <taxon>Bacteroidales</taxon>
        <taxon>Bacteroidaceae</taxon>
        <taxon>Bacteroides</taxon>
    </lineage>
</organism>
<evidence type="ECO:0000259" key="2">
    <source>
        <dbReference type="Pfam" id="PF13635"/>
    </source>
</evidence>
<evidence type="ECO:0000259" key="1">
    <source>
        <dbReference type="Pfam" id="PF13173"/>
    </source>
</evidence>
<dbReference type="PANTHER" id="PTHR33295">
    <property type="entry name" value="ATPASE"/>
    <property type="match status" value="1"/>
</dbReference>
<sequence length="438" mass="50814">MRRKLLEQLKEWKIKGNRKPLVIRGARQVGKTWLMKEFARTEYEKCAYINFESDLQLKSLFLQDFDINRILLSIQVATGVKPEPGNTLIIFDEIQEAERAISSLKYFCENAPEYHIVAAGSLLGIALHQNTSFPVGKVEFLDLYPLTFTEFLQAMGEDALVDLQQQKQWDLITVFKTKYIQLLRQYYYVGGMPEVVVRYSQNRDLNEVRQIQQQILDSYEQDFSKHAPADVVPRIRMVWNSIPSQLARENKKFVYGLVKQGARAKDFELALAWLMDCGLVHKISRVSKPALPLKAYEDFGAFKLFILDTGLLAAMVNLDVKTLLDGNELFEEFKGALSEQYVLQQLVADKRVSLYYWSAEKSTAEIDFLIQYRDRVIPIEVKAEENLQAKSLRSFVQKYLPKIAIRSSMSDFREEEWLTNFPLYSVCELTTYIKDKQV</sequence>
<dbReference type="InterPro" id="IPR041682">
    <property type="entry name" value="AAA_14"/>
</dbReference>
<dbReference type="Pfam" id="PF13635">
    <property type="entry name" value="DUF4143"/>
    <property type="match status" value="1"/>
</dbReference>
<evidence type="ECO:0000313" key="3">
    <source>
        <dbReference type="EMBL" id="SHF38772.1"/>
    </source>
</evidence>
<dbReference type="AlphaFoldDB" id="A0A1M5B9D2"/>
<dbReference type="Proteomes" id="UP000184509">
    <property type="component" value="Unassembled WGS sequence"/>
</dbReference>
<accession>A0A1M5B9D2</accession>
<dbReference type="EMBL" id="FQTV01000008">
    <property type="protein sequence ID" value="SHF38772.1"/>
    <property type="molecule type" value="Genomic_DNA"/>
</dbReference>
<evidence type="ECO:0000313" key="4">
    <source>
        <dbReference type="Proteomes" id="UP000184509"/>
    </source>
</evidence>
<dbReference type="Gene3D" id="3.40.50.300">
    <property type="entry name" value="P-loop containing nucleotide triphosphate hydrolases"/>
    <property type="match status" value="1"/>
</dbReference>
<name>A0A1M5B9D2_9BACE</name>